<evidence type="ECO:0000313" key="3">
    <source>
        <dbReference type="Proteomes" id="UP000887565"/>
    </source>
</evidence>
<evidence type="ECO:0000256" key="2">
    <source>
        <dbReference type="SAM" id="Phobius"/>
    </source>
</evidence>
<dbReference type="WBParaSite" id="nRc.2.0.1.t13053-RA">
    <property type="protein sequence ID" value="nRc.2.0.1.t13053-RA"/>
    <property type="gene ID" value="nRc.2.0.1.g13053"/>
</dbReference>
<dbReference type="Proteomes" id="UP000887565">
    <property type="component" value="Unplaced"/>
</dbReference>
<feature type="transmembrane region" description="Helical" evidence="2">
    <location>
        <begin position="40"/>
        <end position="63"/>
    </location>
</feature>
<dbReference type="AlphaFoldDB" id="A0A915IGQ3"/>
<feature type="region of interest" description="Disordered" evidence="1">
    <location>
        <begin position="1"/>
        <end position="31"/>
    </location>
</feature>
<keyword evidence="2" id="KW-0472">Membrane</keyword>
<evidence type="ECO:0000313" key="4">
    <source>
        <dbReference type="WBParaSite" id="nRc.2.0.1.t13053-RA"/>
    </source>
</evidence>
<evidence type="ECO:0000256" key="1">
    <source>
        <dbReference type="SAM" id="MobiDB-lite"/>
    </source>
</evidence>
<proteinExistence type="predicted"/>
<keyword evidence="3" id="KW-1185">Reference proteome</keyword>
<reference evidence="4" key="1">
    <citation type="submission" date="2022-11" db="UniProtKB">
        <authorList>
            <consortium name="WormBaseParasite"/>
        </authorList>
    </citation>
    <scope>IDENTIFICATION</scope>
</reference>
<protein>
    <submittedName>
        <fullName evidence="4">Uncharacterized protein</fullName>
    </submittedName>
</protein>
<sequence length="84" mass="9541">MPIIMRSTKRKTVGTASTTPPPPPVILTQDQEDGMPSTAIIMYFITSVCIFALLALMITFGVYNKRKKDTRRSNRDYRKVDDKC</sequence>
<organism evidence="3 4">
    <name type="scientific">Romanomermis culicivorax</name>
    <name type="common">Nematode worm</name>
    <dbReference type="NCBI Taxonomy" id="13658"/>
    <lineage>
        <taxon>Eukaryota</taxon>
        <taxon>Metazoa</taxon>
        <taxon>Ecdysozoa</taxon>
        <taxon>Nematoda</taxon>
        <taxon>Enoplea</taxon>
        <taxon>Dorylaimia</taxon>
        <taxon>Mermithida</taxon>
        <taxon>Mermithoidea</taxon>
        <taxon>Mermithidae</taxon>
        <taxon>Romanomermis</taxon>
    </lineage>
</organism>
<keyword evidence="2" id="KW-1133">Transmembrane helix</keyword>
<accession>A0A915IGQ3</accession>
<keyword evidence="2" id="KW-0812">Transmembrane</keyword>
<name>A0A915IGQ3_ROMCU</name>